<comment type="caution">
    <text evidence="4">The sequence shown here is derived from an EMBL/GenBank/DDBJ whole genome shotgun (WGS) entry which is preliminary data.</text>
</comment>
<keyword evidence="2" id="KW-0472">Membrane</keyword>
<keyword evidence="2" id="KW-0812">Transmembrane</keyword>
<evidence type="ECO:0000313" key="5">
    <source>
        <dbReference type="Proteomes" id="UP000295157"/>
    </source>
</evidence>
<dbReference type="AlphaFoldDB" id="A0A4R4N6G6"/>
<reference evidence="4 5" key="1">
    <citation type="submission" date="2019-02" db="EMBL/GenBank/DDBJ databases">
        <title>Draft genome sequences of novel Actinobacteria.</title>
        <authorList>
            <person name="Sahin N."/>
            <person name="Ay H."/>
            <person name="Saygin H."/>
        </authorList>
    </citation>
    <scope>NUCLEOTIDE SEQUENCE [LARGE SCALE GENOMIC DNA]</scope>
    <source>
        <strain evidence="4 5">KC201</strain>
    </source>
</reference>
<feature type="region of interest" description="Disordered" evidence="1">
    <location>
        <begin position="19"/>
        <end position="45"/>
    </location>
</feature>
<feature type="domain" description="CAAX prenyl protease 2/Lysostaphin resistance protein A-like" evidence="3">
    <location>
        <begin position="88"/>
        <end position="183"/>
    </location>
</feature>
<gene>
    <name evidence="4" type="ORF">E1267_22900</name>
</gene>
<dbReference type="GO" id="GO:0006508">
    <property type="term" value="P:proteolysis"/>
    <property type="evidence" value="ECO:0007669"/>
    <property type="project" value="UniProtKB-KW"/>
</dbReference>
<name>A0A4R4N6G6_9ACTN</name>
<proteinExistence type="predicted"/>
<keyword evidence="4" id="KW-0645">Protease</keyword>
<evidence type="ECO:0000259" key="3">
    <source>
        <dbReference type="Pfam" id="PF02517"/>
    </source>
</evidence>
<keyword evidence="4" id="KW-0378">Hydrolase</keyword>
<evidence type="ECO:0000256" key="1">
    <source>
        <dbReference type="SAM" id="MobiDB-lite"/>
    </source>
</evidence>
<sequence length="191" mass="20033">MCASNGAANRFSTARAARYAPSSRCPPPAWARPAPDVPNRRPDPARPAVALTAAVLKPDSGLRSPVRWGRLTPLTLAWDVGGGMLAAAPVLLPGLAGDIAEEVLFRGFLEGRLERQACAVRGVAVDPVFAACHACHAFQAFQASTVTEVGWPLLAFTRYEGLICAFLRLQSGVIAAALAHGLAIFLLAALP</sequence>
<dbReference type="Proteomes" id="UP000295157">
    <property type="component" value="Unassembled WGS sequence"/>
</dbReference>
<organism evidence="4 5">
    <name type="scientific">Nonomuraea longispora</name>
    <dbReference type="NCBI Taxonomy" id="1848320"/>
    <lineage>
        <taxon>Bacteria</taxon>
        <taxon>Bacillati</taxon>
        <taxon>Actinomycetota</taxon>
        <taxon>Actinomycetes</taxon>
        <taxon>Streptosporangiales</taxon>
        <taxon>Streptosporangiaceae</taxon>
        <taxon>Nonomuraea</taxon>
    </lineage>
</organism>
<dbReference type="InterPro" id="IPR003675">
    <property type="entry name" value="Rce1/LyrA-like_dom"/>
</dbReference>
<accession>A0A4R4N6G6</accession>
<protein>
    <submittedName>
        <fullName evidence="4">CPBP family intramembrane metalloprotease</fullName>
    </submittedName>
</protein>
<keyword evidence="4" id="KW-0482">Metalloprotease</keyword>
<feature type="transmembrane region" description="Helical" evidence="2">
    <location>
        <begin position="172"/>
        <end position="190"/>
    </location>
</feature>
<keyword evidence="5" id="KW-1185">Reference proteome</keyword>
<dbReference type="GO" id="GO:0080120">
    <property type="term" value="P:CAAX-box protein maturation"/>
    <property type="evidence" value="ECO:0007669"/>
    <property type="project" value="UniProtKB-ARBA"/>
</dbReference>
<dbReference type="OrthoDB" id="118729at2"/>
<evidence type="ECO:0000256" key="2">
    <source>
        <dbReference type="SAM" id="Phobius"/>
    </source>
</evidence>
<dbReference type="Pfam" id="PF02517">
    <property type="entry name" value="Rce1-like"/>
    <property type="match status" value="1"/>
</dbReference>
<keyword evidence="2" id="KW-1133">Transmembrane helix</keyword>
<dbReference type="EMBL" id="SMJZ01000089">
    <property type="protein sequence ID" value="TDC04429.1"/>
    <property type="molecule type" value="Genomic_DNA"/>
</dbReference>
<dbReference type="GO" id="GO:0004175">
    <property type="term" value="F:endopeptidase activity"/>
    <property type="evidence" value="ECO:0007669"/>
    <property type="project" value="UniProtKB-ARBA"/>
</dbReference>
<evidence type="ECO:0000313" key="4">
    <source>
        <dbReference type="EMBL" id="TDC04429.1"/>
    </source>
</evidence>
<dbReference type="GO" id="GO:0008237">
    <property type="term" value="F:metallopeptidase activity"/>
    <property type="evidence" value="ECO:0007669"/>
    <property type="project" value="UniProtKB-KW"/>
</dbReference>